<gene>
    <name evidence="1" type="ORF">MNV_560036</name>
</gene>
<keyword evidence="2" id="KW-1185">Reference proteome</keyword>
<name>A0A284VRT4_9EURY</name>
<sequence length="76" mass="9027">MAACGFREKEPQINADERRYKPVTDFISFFNGKLFSVTDFGATHRKGCKKRKEKRLESLRSKYQPAPWLNAMMRRR</sequence>
<accession>A0A284VRT4</accession>
<dbReference type="EMBL" id="FZMP01000203">
    <property type="protein sequence ID" value="SNQ61990.1"/>
    <property type="molecule type" value="Genomic_DNA"/>
</dbReference>
<reference evidence="2" key="1">
    <citation type="submission" date="2017-06" db="EMBL/GenBank/DDBJ databases">
        <authorList>
            <person name="Cremers G."/>
        </authorList>
    </citation>
    <scope>NUCLEOTIDE SEQUENCE [LARGE SCALE GENOMIC DNA]</scope>
</reference>
<dbReference type="AlphaFoldDB" id="A0A284VRT4"/>
<protein>
    <submittedName>
        <fullName evidence="1">Uncharacterized protein</fullName>
    </submittedName>
</protein>
<evidence type="ECO:0000313" key="1">
    <source>
        <dbReference type="EMBL" id="SNQ61990.1"/>
    </source>
</evidence>
<proteinExistence type="predicted"/>
<dbReference type="Proteomes" id="UP000218615">
    <property type="component" value="Unassembled WGS sequence"/>
</dbReference>
<organism evidence="1 2">
    <name type="scientific">Candidatus Methanoperedens nitratireducens</name>
    <dbReference type="NCBI Taxonomy" id="1392998"/>
    <lineage>
        <taxon>Archaea</taxon>
        <taxon>Methanobacteriati</taxon>
        <taxon>Methanobacteriota</taxon>
        <taxon>Stenosarchaea group</taxon>
        <taxon>Methanomicrobia</taxon>
        <taxon>Methanosarcinales</taxon>
        <taxon>ANME-2 cluster</taxon>
        <taxon>Candidatus Methanoperedentaceae</taxon>
        <taxon>Candidatus Methanoperedens</taxon>
    </lineage>
</organism>
<evidence type="ECO:0000313" key="2">
    <source>
        <dbReference type="Proteomes" id="UP000218615"/>
    </source>
</evidence>